<sequence length="395" mass="41978">MHCRAPQITTHPGITNHLTQFYASLPFEQTKSSLRMATQPPGPSCPSTMRAWKCTSSGSSRTCLTLQSDVFLPSLPLMGSKILVKVSHASLNPADLAFMTLFPYWLPFRRHPVLGLDFSGTVLEIGSSLPPDCEIKIGSKVAGAISHWDVGLGIGTLTEQVVVDVGQVALVPNNVEWLGMGQAAGAMGIAGQTAVCMVSSGAIRKGMRVLVNGASGGVGGLVVQICEGLGCDVVGICSGVNKNLVMGLGAIEVIDYKAHQDLAGYITARFGGRQDDNIDVIMDCTGSQELYANSPKYLKPDGKFINIVGGWSQGVVPFVRNKLRPVILGGVPRDYILFLLSANGLLSKQVAEYLENGIIKKVPIDSEFGMEQAVEAYEKLATGRAKGKIIVKMAS</sequence>
<dbReference type="InterPro" id="IPR050700">
    <property type="entry name" value="YIM1/Zinc_Alcohol_DH_Fams"/>
</dbReference>
<dbReference type="SUPFAM" id="SSF50129">
    <property type="entry name" value="GroES-like"/>
    <property type="match status" value="1"/>
</dbReference>
<feature type="domain" description="Enoyl reductase (ER)" evidence="1">
    <location>
        <begin position="58"/>
        <end position="391"/>
    </location>
</feature>
<reference evidence="2" key="1">
    <citation type="journal article" date="2023" name="Mol. Phylogenet. Evol.">
        <title>Genome-scale phylogeny and comparative genomics of the fungal order Sordariales.</title>
        <authorList>
            <person name="Hensen N."/>
            <person name="Bonometti L."/>
            <person name="Westerberg I."/>
            <person name="Brannstrom I.O."/>
            <person name="Guillou S."/>
            <person name="Cros-Aarteil S."/>
            <person name="Calhoun S."/>
            <person name="Haridas S."/>
            <person name="Kuo A."/>
            <person name="Mondo S."/>
            <person name="Pangilinan J."/>
            <person name="Riley R."/>
            <person name="LaButti K."/>
            <person name="Andreopoulos B."/>
            <person name="Lipzen A."/>
            <person name="Chen C."/>
            <person name="Yan M."/>
            <person name="Daum C."/>
            <person name="Ng V."/>
            <person name="Clum A."/>
            <person name="Steindorff A."/>
            <person name="Ohm R.A."/>
            <person name="Martin F."/>
            <person name="Silar P."/>
            <person name="Natvig D.O."/>
            <person name="Lalanne C."/>
            <person name="Gautier V."/>
            <person name="Ament-Velasquez S.L."/>
            <person name="Kruys A."/>
            <person name="Hutchinson M.I."/>
            <person name="Powell A.J."/>
            <person name="Barry K."/>
            <person name="Miller A.N."/>
            <person name="Grigoriev I.V."/>
            <person name="Debuchy R."/>
            <person name="Gladieux P."/>
            <person name="Hiltunen Thoren M."/>
            <person name="Johannesson H."/>
        </authorList>
    </citation>
    <scope>NUCLEOTIDE SEQUENCE</scope>
    <source>
        <strain evidence="2">CBS 892.96</strain>
    </source>
</reference>
<dbReference type="InterPro" id="IPR036291">
    <property type="entry name" value="NAD(P)-bd_dom_sf"/>
</dbReference>
<dbReference type="InterPro" id="IPR020843">
    <property type="entry name" value="ER"/>
</dbReference>
<dbReference type="Pfam" id="PF13602">
    <property type="entry name" value="ADH_zinc_N_2"/>
    <property type="match status" value="1"/>
</dbReference>
<dbReference type="InterPro" id="IPR011032">
    <property type="entry name" value="GroES-like_sf"/>
</dbReference>
<dbReference type="CDD" id="cd08267">
    <property type="entry name" value="MDR1"/>
    <property type="match status" value="1"/>
</dbReference>
<dbReference type="SUPFAM" id="SSF51735">
    <property type="entry name" value="NAD(P)-binding Rossmann-fold domains"/>
    <property type="match status" value="1"/>
</dbReference>
<dbReference type="AlphaFoldDB" id="A0AAN7A2X0"/>
<dbReference type="Proteomes" id="UP001302321">
    <property type="component" value="Unassembled WGS sequence"/>
</dbReference>
<name>A0AAN7A2X0_9PEZI</name>
<evidence type="ECO:0000259" key="1">
    <source>
        <dbReference type="SMART" id="SM00829"/>
    </source>
</evidence>
<dbReference type="Gene3D" id="3.90.180.10">
    <property type="entry name" value="Medium-chain alcohol dehydrogenases, catalytic domain"/>
    <property type="match status" value="1"/>
</dbReference>
<dbReference type="GO" id="GO:0005739">
    <property type="term" value="C:mitochondrion"/>
    <property type="evidence" value="ECO:0007669"/>
    <property type="project" value="TreeGrafter"/>
</dbReference>
<dbReference type="PANTHER" id="PTHR11695">
    <property type="entry name" value="ALCOHOL DEHYDROGENASE RELATED"/>
    <property type="match status" value="1"/>
</dbReference>
<dbReference type="SMART" id="SM00829">
    <property type="entry name" value="PKS_ER"/>
    <property type="match status" value="1"/>
</dbReference>
<evidence type="ECO:0000313" key="2">
    <source>
        <dbReference type="EMBL" id="KAK4173406.1"/>
    </source>
</evidence>
<proteinExistence type="predicted"/>
<reference evidence="2" key="2">
    <citation type="submission" date="2023-05" db="EMBL/GenBank/DDBJ databases">
        <authorList>
            <consortium name="Lawrence Berkeley National Laboratory"/>
            <person name="Steindorff A."/>
            <person name="Hensen N."/>
            <person name="Bonometti L."/>
            <person name="Westerberg I."/>
            <person name="Brannstrom I.O."/>
            <person name="Guillou S."/>
            <person name="Cros-Aarteil S."/>
            <person name="Calhoun S."/>
            <person name="Haridas S."/>
            <person name="Kuo A."/>
            <person name="Mondo S."/>
            <person name="Pangilinan J."/>
            <person name="Riley R."/>
            <person name="Labutti K."/>
            <person name="Andreopoulos B."/>
            <person name="Lipzen A."/>
            <person name="Chen C."/>
            <person name="Yanf M."/>
            <person name="Daum C."/>
            <person name="Ng V."/>
            <person name="Clum A."/>
            <person name="Ohm R."/>
            <person name="Martin F."/>
            <person name="Silar P."/>
            <person name="Natvig D."/>
            <person name="Lalanne C."/>
            <person name="Gautier V."/>
            <person name="Ament-Velasquez S.L."/>
            <person name="Kruys A."/>
            <person name="Hutchinson M.I."/>
            <person name="Powell A.J."/>
            <person name="Barry K."/>
            <person name="Miller A.N."/>
            <person name="Grigoriev I.V."/>
            <person name="Debuchy R."/>
            <person name="Gladieux P."/>
            <person name="Thoren M.H."/>
            <person name="Johannesson H."/>
        </authorList>
    </citation>
    <scope>NUCLEOTIDE SEQUENCE</scope>
    <source>
        <strain evidence="2">CBS 892.96</strain>
    </source>
</reference>
<accession>A0AAN7A2X0</accession>
<dbReference type="Pfam" id="PF08240">
    <property type="entry name" value="ADH_N"/>
    <property type="match status" value="1"/>
</dbReference>
<dbReference type="PANTHER" id="PTHR11695:SF294">
    <property type="entry name" value="RETICULON-4-INTERACTING PROTEIN 1, MITOCHONDRIAL"/>
    <property type="match status" value="1"/>
</dbReference>
<protein>
    <recommendedName>
        <fullName evidence="1">Enoyl reductase (ER) domain-containing protein</fullName>
    </recommendedName>
</protein>
<comment type="caution">
    <text evidence="2">The sequence shown here is derived from an EMBL/GenBank/DDBJ whole genome shotgun (WGS) entry which is preliminary data.</text>
</comment>
<dbReference type="InterPro" id="IPR013154">
    <property type="entry name" value="ADH-like_N"/>
</dbReference>
<dbReference type="GO" id="GO:0016491">
    <property type="term" value="F:oxidoreductase activity"/>
    <property type="evidence" value="ECO:0007669"/>
    <property type="project" value="InterPro"/>
</dbReference>
<dbReference type="EMBL" id="MU866346">
    <property type="protein sequence ID" value="KAK4173406.1"/>
    <property type="molecule type" value="Genomic_DNA"/>
</dbReference>
<dbReference type="Gene3D" id="3.40.50.720">
    <property type="entry name" value="NAD(P)-binding Rossmann-like Domain"/>
    <property type="match status" value="1"/>
</dbReference>
<evidence type="ECO:0000313" key="3">
    <source>
        <dbReference type="Proteomes" id="UP001302321"/>
    </source>
</evidence>
<organism evidence="2 3">
    <name type="scientific">Triangularia setosa</name>
    <dbReference type="NCBI Taxonomy" id="2587417"/>
    <lineage>
        <taxon>Eukaryota</taxon>
        <taxon>Fungi</taxon>
        <taxon>Dikarya</taxon>
        <taxon>Ascomycota</taxon>
        <taxon>Pezizomycotina</taxon>
        <taxon>Sordariomycetes</taxon>
        <taxon>Sordariomycetidae</taxon>
        <taxon>Sordariales</taxon>
        <taxon>Podosporaceae</taxon>
        <taxon>Triangularia</taxon>
    </lineage>
</organism>
<keyword evidence="3" id="KW-1185">Reference proteome</keyword>
<gene>
    <name evidence="2" type="ORF">QBC36DRAFT_335923</name>
</gene>